<organism evidence="1 2">
    <name type="scientific">Pseudomonas paralactis</name>
    <dbReference type="NCBI Taxonomy" id="1615673"/>
    <lineage>
        <taxon>Bacteria</taxon>
        <taxon>Pseudomonadati</taxon>
        <taxon>Pseudomonadota</taxon>
        <taxon>Gammaproteobacteria</taxon>
        <taxon>Pseudomonadales</taxon>
        <taxon>Pseudomonadaceae</taxon>
        <taxon>Pseudomonas</taxon>
    </lineage>
</organism>
<gene>
    <name evidence="1" type="ORF">TX23_22715</name>
</gene>
<dbReference type="OrthoDB" id="7029451at2"/>
<proteinExistence type="predicted"/>
<protein>
    <submittedName>
        <fullName evidence="1">Uncharacterized protein</fullName>
    </submittedName>
</protein>
<evidence type="ECO:0000313" key="2">
    <source>
        <dbReference type="Proteomes" id="UP000050852"/>
    </source>
</evidence>
<evidence type="ECO:0000313" key="1">
    <source>
        <dbReference type="EMBL" id="KRP69702.1"/>
    </source>
</evidence>
<dbReference type="PATRIC" id="fig|1615673.3.peg.143"/>
<sequence length="79" mass="9500">MNSQVLDYTTRQTWDEEIAQNTQMFFEADRLDAQAYNIIEHYSGDATTWARFTEAKKRADAQRTAAYREWMRIRRAMRT</sequence>
<comment type="caution">
    <text evidence="1">The sequence shown here is derived from an EMBL/GenBank/DDBJ whole genome shotgun (WGS) entry which is preliminary data.</text>
</comment>
<dbReference type="Proteomes" id="UP000050852">
    <property type="component" value="Unassembled WGS sequence"/>
</dbReference>
<dbReference type="RefSeq" id="WP_057704112.1">
    <property type="nucleotide sequence ID" value="NZ_JAUKOF010000078.1"/>
</dbReference>
<dbReference type="AlphaFoldDB" id="A0A0R3A8I3"/>
<reference evidence="1 2" key="1">
    <citation type="submission" date="2015-02" db="EMBL/GenBank/DDBJ databases">
        <title>Two Pseudomonas sp. nov., isolated from raw milk.</title>
        <authorList>
            <person name="Wenning M."/>
            <person name="von Neubeck M."/>
            <person name="Huptas C."/>
            <person name="Scherer S."/>
        </authorList>
    </citation>
    <scope>NUCLEOTIDE SEQUENCE [LARGE SCALE GENOMIC DNA]</scope>
    <source>
        <strain evidence="1 2">DSM 29164</strain>
    </source>
</reference>
<name>A0A0R3A8I3_9PSED</name>
<accession>A0A0R3A8I3</accession>
<dbReference type="EMBL" id="JYLN01000010">
    <property type="protein sequence ID" value="KRP69702.1"/>
    <property type="molecule type" value="Genomic_DNA"/>
</dbReference>